<dbReference type="PANTHER" id="PTHR30251">
    <property type="entry name" value="PILUS ASSEMBLY CHAPERONE"/>
    <property type="match status" value="1"/>
</dbReference>
<dbReference type="FunFam" id="2.60.40.10:FF:000458">
    <property type="entry name" value="Molecular chaperone FimC"/>
    <property type="match status" value="1"/>
</dbReference>
<dbReference type="GO" id="GO:0071555">
    <property type="term" value="P:cell wall organization"/>
    <property type="evidence" value="ECO:0007669"/>
    <property type="project" value="InterPro"/>
</dbReference>
<evidence type="ECO:0000313" key="13">
    <source>
        <dbReference type="Proteomes" id="UP000438196"/>
    </source>
</evidence>
<evidence type="ECO:0000256" key="7">
    <source>
        <dbReference type="ARBA" id="ARBA00023319"/>
    </source>
</evidence>
<name>A0A6I3W6V6_9PSED</name>
<dbReference type="GO" id="GO:0030288">
    <property type="term" value="C:outer membrane-bounded periplasmic space"/>
    <property type="evidence" value="ECO:0007669"/>
    <property type="project" value="InterPro"/>
</dbReference>
<dbReference type="InterPro" id="IPR016148">
    <property type="entry name" value="Pili_assmbl_chaperone_C"/>
</dbReference>
<keyword evidence="7" id="KW-0393">Immunoglobulin domain</keyword>
<dbReference type="Gene3D" id="2.60.40.10">
    <property type="entry name" value="Immunoglobulins"/>
    <property type="match status" value="2"/>
</dbReference>
<evidence type="ECO:0000256" key="5">
    <source>
        <dbReference type="ARBA" id="ARBA00022764"/>
    </source>
</evidence>
<evidence type="ECO:0000313" key="12">
    <source>
        <dbReference type="EMBL" id="MUF03621.1"/>
    </source>
</evidence>
<feature type="domain" description="Pili assembly chaperone C-terminal" evidence="11">
    <location>
        <begin position="178"/>
        <end position="238"/>
    </location>
</feature>
<comment type="caution">
    <text evidence="12">The sequence shown here is derived from an EMBL/GenBank/DDBJ whole genome shotgun (WGS) entry which is preliminary data.</text>
</comment>
<dbReference type="RefSeq" id="WP_155582014.1">
    <property type="nucleotide sequence ID" value="NZ_JBHSTH010000021.1"/>
</dbReference>
<dbReference type="InterPro" id="IPR050643">
    <property type="entry name" value="Periplasmic_pilus_chap"/>
</dbReference>
<dbReference type="PRINTS" id="PR00969">
    <property type="entry name" value="CHAPERONPILI"/>
</dbReference>
<dbReference type="InterPro" id="IPR013783">
    <property type="entry name" value="Ig-like_fold"/>
</dbReference>
<evidence type="ECO:0000256" key="8">
    <source>
        <dbReference type="RuleBase" id="RU003918"/>
    </source>
</evidence>
<dbReference type="InterPro" id="IPR016147">
    <property type="entry name" value="Pili_assmbl_chaperone_N"/>
</dbReference>
<feature type="signal peptide" evidence="9">
    <location>
        <begin position="1"/>
        <end position="25"/>
    </location>
</feature>
<evidence type="ECO:0000256" key="9">
    <source>
        <dbReference type="SAM" id="SignalP"/>
    </source>
</evidence>
<feature type="chain" id="PRO_5026023170" evidence="9">
    <location>
        <begin position="26"/>
        <end position="248"/>
    </location>
</feature>
<dbReference type="SUPFAM" id="SSF49584">
    <property type="entry name" value="Periplasmic chaperone C-domain"/>
    <property type="match status" value="1"/>
</dbReference>
<dbReference type="Proteomes" id="UP000438196">
    <property type="component" value="Unassembled WGS sequence"/>
</dbReference>
<evidence type="ECO:0000256" key="2">
    <source>
        <dbReference type="ARBA" id="ARBA00007399"/>
    </source>
</evidence>
<protein>
    <submittedName>
        <fullName evidence="12">Fimbria/pilus periplasmic chaperone</fullName>
    </submittedName>
</protein>
<keyword evidence="5" id="KW-0574">Periplasm</keyword>
<dbReference type="OrthoDB" id="9131059at2"/>
<dbReference type="Pfam" id="PF02753">
    <property type="entry name" value="PapD_C"/>
    <property type="match status" value="1"/>
</dbReference>
<dbReference type="PROSITE" id="PS00635">
    <property type="entry name" value="PILI_CHAPERONE"/>
    <property type="match status" value="1"/>
</dbReference>
<evidence type="ECO:0000256" key="4">
    <source>
        <dbReference type="ARBA" id="ARBA00022729"/>
    </source>
</evidence>
<feature type="domain" description="Pili assembly chaperone N-terminal" evidence="10">
    <location>
        <begin position="26"/>
        <end position="148"/>
    </location>
</feature>
<dbReference type="SUPFAM" id="SSF49354">
    <property type="entry name" value="PapD-like"/>
    <property type="match status" value="1"/>
</dbReference>
<evidence type="ECO:0000256" key="3">
    <source>
        <dbReference type="ARBA" id="ARBA00022558"/>
    </source>
</evidence>
<dbReference type="AlphaFoldDB" id="A0A6I3W6V6"/>
<organism evidence="12 13">
    <name type="scientific">Pseudomonas spelaei</name>
    <dbReference type="NCBI Taxonomy" id="1055469"/>
    <lineage>
        <taxon>Bacteria</taxon>
        <taxon>Pseudomonadati</taxon>
        <taxon>Pseudomonadota</taxon>
        <taxon>Gammaproteobacteria</taxon>
        <taxon>Pseudomonadales</taxon>
        <taxon>Pseudomonadaceae</taxon>
        <taxon>Pseudomonas</taxon>
    </lineage>
</organism>
<keyword evidence="13" id="KW-1185">Reference proteome</keyword>
<dbReference type="PANTHER" id="PTHR30251:SF2">
    <property type="entry name" value="FIMBRIAL CHAPERONE YADV-RELATED"/>
    <property type="match status" value="1"/>
</dbReference>
<evidence type="ECO:0000259" key="11">
    <source>
        <dbReference type="Pfam" id="PF02753"/>
    </source>
</evidence>
<keyword evidence="6 8" id="KW-0143">Chaperone</keyword>
<dbReference type="Pfam" id="PF00345">
    <property type="entry name" value="PapD_N"/>
    <property type="match status" value="1"/>
</dbReference>
<evidence type="ECO:0000259" key="10">
    <source>
        <dbReference type="Pfam" id="PF00345"/>
    </source>
</evidence>
<comment type="similarity">
    <text evidence="2 8">Belongs to the periplasmic pilus chaperone family.</text>
</comment>
<dbReference type="InterPro" id="IPR008962">
    <property type="entry name" value="PapD-like_sf"/>
</dbReference>
<evidence type="ECO:0000256" key="1">
    <source>
        <dbReference type="ARBA" id="ARBA00004418"/>
    </source>
</evidence>
<accession>A0A6I3W6V6</accession>
<evidence type="ECO:0000256" key="6">
    <source>
        <dbReference type="ARBA" id="ARBA00023186"/>
    </source>
</evidence>
<dbReference type="InterPro" id="IPR036316">
    <property type="entry name" value="Pili_assmbl_chap_C_dom_sf"/>
</dbReference>
<reference evidence="12 13" key="1">
    <citation type="submission" date="2019-11" db="EMBL/GenBank/DDBJ databases">
        <title>Pseudomonas karstica sp. nov. and Pseudomonas spelaei sp. nov. from karst caves.</title>
        <authorList>
            <person name="Zeman M."/>
        </authorList>
    </citation>
    <scope>NUCLEOTIDE SEQUENCE [LARGE SCALE GENOMIC DNA]</scope>
    <source>
        <strain evidence="12 13">CCM 7893</strain>
    </source>
</reference>
<keyword evidence="3" id="KW-1029">Fimbrium biogenesis</keyword>
<sequence length="248" mass="26638">MLYARPLKQLLLTGLALLVCSQAMAGVVITGTRLIYLAGQQEMTVKLNNNGSQPVLMQAWVDTGNADSTPTSSKAPFVLSPPLARIDPGKGQSLRLMFTGPALPANQESVFWFNMLEIPPKSQAAADLNTLQMAFRSRIKIFYRPDALPGTPTEAIGQVQWKVVSASSGQGFALQAYNPSAFHVSLVELKLVAGAQRWLSEEGMVAPGQTRQFALPALKAMPGAGARVEFSAINDYGALLPTEQLLKP</sequence>
<keyword evidence="4 9" id="KW-0732">Signal</keyword>
<dbReference type="InterPro" id="IPR018046">
    <property type="entry name" value="Pili_assmbl_chaperone_CS"/>
</dbReference>
<comment type="subcellular location">
    <subcellularLocation>
        <location evidence="1 8">Periplasm</location>
    </subcellularLocation>
</comment>
<dbReference type="InterPro" id="IPR001829">
    <property type="entry name" value="Pili_assmbl_chaperone_bac"/>
</dbReference>
<proteinExistence type="inferred from homology"/>
<dbReference type="EMBL" id="WNNK01000003">
    <property type="protein sequence ID" value="MUF03621.1"/>
    <property type="molecule type" value="Genomic_DNA"/>
</dbReference>
<gene>
    <name evidence="12" type="ORF">GNF76_04705</name>
</gene>